<name>A0ABV7LUG3_9GAMM</name>
<evidence type="ECO:0000256" key="2">
    <source>
        <dbReference type="ARBA" id="ARBA00022723"/>
    </source>
</evidence>
<reference evidence="6" key="1">
    <citation type="journal article" date="2019" name="Int. J. Syst. Evol. Microbiol.">
        <title>The Global Catalogue of Microorganisms (GCM) 10K type strain sequencing project: providing services to taxonomists for standard genome sequencing and annotation.</title>
        <authorList>
            <consortium name="The Broad Institute Genomics Platform"/>
            <consortium name="The Broad Institute Genome Sequencing Center for Infectious Disease"/>
            <person name="Wu L."/>
            <person name="Ma J."/>
        </authorList>
    </citation>
    <scope>NUCLEOTIDE SEQUENCE [LARGE SCALE GENOMIC DNA]</scope>
    <source>
        <strain evidence="6">CECT 7698</strain>
    </source>
</reference>
<protein>
    <submittedName>
        <fullName evidence="5">Molybdate ABC transporter substrate-binding protein</fullName>
    </submittedName>
</protein>
<evidence type="ECO:0000256" key="1">
    <source>
        <dbReference type="ARBA" id="ARBA00009175"/>
    </source>
</evidence>
<dbReference type="Gene3D" id="3.40.190.10">
    <property type="entry name" value="Periplasmic binding protein-like II"/>
    <property type="match status" value="2"/>
</dbReference>
<keyword evidence="6" id="KW-1185">Reference proteome</keyword>
<dbReference type="InterPro" id="IPR005950">
    <property type="entry name" value="ModA"/>
</dbReference>
<evidence type="ECO:0000256" key="4">
    <source>
        <dbReference type="SAM" id="SignalP"/>
    </source>
</evidence>
<dbReference type="PANTHER" id="PTHR30632:SF14">
    <property type="entry name" value="TUNGSTATE_MOLYBDATE_CHROMATE-BINDING PROTEIN MODA"/>
    <property type="match status" value="1"/>
</dbReference>
<organism evidence="5 6">
    <name type="scientific">Litchfieldella rifensis</name>
    <dbReference type="NCBI Taxonomy" id="762643"/>
    <lineage>
        <taxon>Bacteria</taxon>
        <taxon>Pseudomonadati</taxon>
        <taxon>Pseudomonadota</taxon>
        <taxon>Gammaproteobacteria</taxon>
        <taxon>Oceanospirillales</taxon>
        <taxon>Halomonadaceae</taxon>
        <taxon>Litchfieldella</taxon>
    </lineage>
</organism>
<dbReference type="CDD" id="cd13539">
    <property type="entry name" value="PBP2_AvModA"/>
    <property type="match status" value="1"/>
</dbReference>
<proteinExistence type="inferred from homology"/>
<evidence type="ECO:0000256" key="3">
    <source>
        <dbReference type="ARBA" id="ARBA00022729"/>
    </source>
</evidence>
<keyword evidence="3 4" id="KW-0732">Signal</keyword>
<dbReference type="Pfam" id="PF13531">
    <property type="entry name" value="SBP_bac_11"/>
    <property type="match status" value="1"/>
</dbReference>
<evidence type="ECO:0000313" key="6">
    <source>
        <dbReference type="Proteomes" id="UP001595579"/>
    </source>
</evidence>
<accession>A0ABV7LUG3</accession>
<feature type="signal peptide" evidence="4">
    <location>
        <begin position="1"/>
        <end position="23"/>
    </location>
</feature>
<comment type="similarity">
    <text evidence="1">Belongs to the bacterial solute-binding protein ModA family.</text>
</comment>
<dbReference type="EMBL" id="JBHRUG010000048">
    <property type="protein sequence ID" value="MFC3286179.1"/>
    <property type="molecule type" value="Genomic_DNA"/>
</dbReference>
<evidence type="ECO:0000313" key="5">
    <source>
        <dbReference type="EMBL" id="MFC3286179.1"/>
    </source>
</evidence>
<dbReference type="SUPFAM" id="SSF53850">
    <property type="entry name" value="Periplasmic binding protein-like II"/>
    <property type="match status" value="1"/>
</dbReference>
<sequence length="268" mass="29280">MKRALQWLLLVAMLVGLTGIAKAEEPTIAVASSLQFALPEVVERFQAETGRQVRLNFGSSGNFRRQIAQGAPFELFLSADELNALALHEEGLTEGEGSVYALGRLVWLQRAGRDDLPEAPLAAVEQALEEYRETGSRSRIALANPEHAPYGMAAREVLEQAGLWEAIQPLKVLGENVSQAAQFALSADTRGGLVAYSLALAPQLAERSEYVLIPEDWHAPLHQRMVLIEGAGETAHAFYAYLQGDDAREILARYGFGLPPTEPLHEEP</sequence>
<comment type="caution">
    <text evidence="5">The sequence shown here is derived from an EMBL/GenBank/DDBJ whole genome shotgun (WGS) entry which is preliminary data.</text>
</comment>
<feature type="chain" id="PRO_5045376813" evidence="4">
    <location>
        <begin position="24"/>
        <end position="268"/>
    </location>
</feature>
<gene>
    <name evidence="5" type="primary">modA</name>
    <name evidence="5" type="ORF">ACFOEV_21480</name>
</gene>
<dbReference type="PANTHER" id="PTHR30632">
    <property type="entry name" value="MOLYBDATE-BINDING PERIPLASMIC PROTEIN"/>
    <property type="match status" value="1"/>
</dbReference>
<dbReference type="NCBIfam" id="TIGR01256">
    <property type="entry name" value="modA"/>
    <property type="match status" value="1"/>
</dbReference>
<dbReference type="PIRSF" id="PIRSF004846">
    <property type="entry name" value="ModA"/>
    <property type="match status" value="1"/>
</dbReference>
<keyword evidence="2" id="KW-0479">Metal-binding</keyword>
<dbReference type="Proteomes" id="UP001595579">
    <property type="component" value="Unassembled WGS sequence"/>
</dbReference>
<dbReference type="InterPro" id="IPR050682">
    <property type="entry name" value="ModA/WtpA"/>
</dbReference>
<dbReference type="InterPro" id="IPR044084">
    <property type="entry name" value="AvModA-like_subst-bd"/>
</dbReference>
<dbReference type="RefSeq" id="WP_386776982.1">
    <property type="nucleotide sequence ID" value="NZ_JBHRUG010000048.1"/>
</dbReference>